<evidence type="ECO:0000256" key="10">
    <source>
        <dbReference type="SAM" id="MobiDB-lite"/>
    </source>
</evidence>
<dbReference type="Proteomes" id="UP001497444">
    <property type="component" value="Chromosome 15"/>
</dbReference>
<keyword evidence="2" id="KW-0813">Transport</keyword>
<dbReference type="PANTHER" id="PTHR12825:SF0">
    <property type="entry name" value="VESICLE TRANSPORT PROTEIN SEC20"/>
    <property type="match status" value="1"/>
</dbReference>
<feature type="domain" description="Sec20 C-terminal" evidence="12">
    <location>
        <begin position="143"/>
        <end position="232"/>
    </location>
</feature>
<evidence type="ECO:0000313" key="13">
    <source>
        <dbReference type="EMBL" id="CAK9263473.1"/>
    </source>
</evidence>
<keyword evidence="14" id="KW-1185">Reference proteome</keyword>
<evidence type="ECO:0000256" key="9">
    <source>
        <dbReference type="ARBA" id="ARBA00037934"/>
    </source>
</evidence>
<gene>
    <name evidence="13" type="ORF">CSSPJE1EN1_LOCUS8951</name>
</gene>
<evidence type="ECO:0000256" key="5">
    <source>
        <dbReference type="ARBA" id="ARBA00022892"/>
    </source>
</evidence>
<dbReference type="EMBL" id="OZ020110">
    <property type="protein sequence ID" value="CAK9263473.1"/>
    <property type="molecule type" value="Genomic_DNA"/>
</dbReference>
<evidence type="ECO:0000256" key="7">
    <source>
        <dbReference type="ARBA" id="ARBA00023054"/>
    </source>
</evidence>
<protein>
    <recommendedName>
        <fullName evidence="12">Sec20 C-terminal domain-containing protein</fullName>
    </recommendedName>
</protein>
<keyword evidence="4" id="KW-0256">Endoplasmic reticulum</keyword>
<keyword evidence="7" id="KW-0175">Coiled coil</keyword>
<evidence type="ECO:0000256" key="11">
    <source>
        <dbReference type="SAM" id="Phobius"/>
    </source>
</evidence>
<evidence type="ECO:0000256" key="4">
    <source>
        <dbReference type="ARBA" id="ARBA00022824"/>
    </source>
</evidence>
<evidence type="ECO:0000256" key="6">
    <source>
        <dbReference type="ARBA" id="ARBA00022989"/>
    </source>
</evidence>
<feature type="region of interest" description="Disordered" evidence="10">
    <location>
        <begin position="246"/>
        <end position="296"/>
    </location>
</feature>
<dbReference type="InterPro" id="IPR005606">
    <property type="entry name" value="Sec20"/>
</dbReference>
<reference evidence="13" key="1">
    <citation type="submission" date="2024-02" db="EMBL/GenBank/DDBJ databases">
        <authorList>
            <consortium name="ELIXIR-Norway"/>
            <consortium name="Elixir Norway"/>
        </authorList>
    </citation>
    <scope>NUCLEOTIDE SEQUENCE</scope>
</reference>
<accession>A0ABP0WCE6</accession>
<organism evidence="13 14">
    <name type="scientific">Sphagnum jensenii</name>
    <dbReference type="NCBI Taxonomy" id="128206"/>
    <lineage>
        <taxon>Eukaryota</taxon>
        <taxon>Viridiplantae</taxon>
        <taxon>Streptophyta</taxon>
        <taxon>Embryophyta</taxon>
        <taxon>Bryophyta</taxon>
        <taxon>Sphagnophytina</taxon>
        <taxon>Sphagnopsida</taxon>
        <taxon>Sphagnales</taxon>
        <taxon>Sphagnaceae</taxon>
        <taxon>Sphagnum</taxon>
    </lineage>
</organism>
<keyword evidence="5" id="KW-0931">ER-Golgi transport</keyword>
<evidence type="ECO:0000256" key="3">
    <source>
        <dbReference type="ARBA" id="ARBA00022692"/>
    </source>
</evidence>
<evidence type="ECO:0000256" key="1">
    <source>
        <dbReference type="ARBA" id="ARBA00004163"/>
    </source>
</evidence>
<feature type="compositionally biased region" description="Pro residues" evidence="10">
    <location>
        <begin position="247"/>
        <end position="260"/>
    </location>
</feature>
<comment type="subcellular location">
    <subcellularLocation>
        <location evidence="1">Endoplasmic reticulum membrane</location>
        <topology evidence="1">Single-pass type IV membrane protein</topology>
    </subcellularLocation>
</comment>
<sequence length="320" mass="35904">MDDDVAAASEQVQKLWADATQAAQKQLQAIVACESTRDAAALPRMNALVQDRMATLRSLMLRLELIAQQYPTEEGSESCSRMLQEWKDQYQALRMSLRNANVQAKVNVEKAAKAEREQLLSGGEDATLRRRQLQTKAGITAAAESITDGLRRTRQMMVQEVERNTATLSMIDESNSTLRMTDKEYKGQRSILNTTRYMLTSLQRQDVIDRVIVVLFVILFLLVCGYIVQKRLPILRLGRKAPVLPSYKPPLKVPEPPLPVQSPLYSPPKLDSSQSAPQFYEHQAAEPRLGSAQSAPEPLFYTSDQVNEPLYHEELACEGG</sequence>
<keyword evidence="6 11" id="KW-1133">Transmembrane helix</keyword>
<keyword evidence="8 11" id="KW-0472">Membrane</keyword>
<dbReference type="Pfam" id="PF03908">
    <property type="entry name" value="Sec20"/>
    <property type="match status" value="1"/>
</dbReference>
<name>A0ABP0WCE6_9BRYO</name>
<dbReference type="PANTHER" id="PTHR12825">
    <property type="entry name" value="BNIP1-RELATED"/>
    <property type="match status" value="1"/>
</dbReference>
<comment type="similarity">
    <text evidence="9">Belongs to the SEC20 family.</text>
</comment>
<evidence type="ECO:0000256" key="2">
    <source>
        <dbReference type="ARBA" id="ARBA00022448"/>
    </source>
</evidence>
<evidence type="ECO:0000256" key="8">
    <source>
        <dbReference type="ARBA" id="ARBA00023136"/>
    </source>
</evidence>
<proteinExistence type="inferred from homology"/>
<keyword evidence="3 11" id="KW-0812">Transmembrane</keyword>
<evidence type="ECO:0000313" key="14">
    <source>
        <dbReference type="Proteomes" id="UP001497444"/>
    </source>
</evidence>
<dbReference type="InterPro" id="IPR056173">
    <property type="entry name" value="Sec20_C"/>
</dbReference>
<evidence type="ECO:0000259" key="12">
    <source>
        <dbReference type="Pfam" id="PF03908"/>
    </source>
</evidence>
<feature type="transmembrane region" description="Helical" evidence="11">
    <location>
        <begin position="211"/>
        <end position="229"/>
    </location>
</feature>